<dbReference type="PANTHER" id="PTHR36058:SF1">
    <property type="entry name" value="NUCLEOPHOSMIN"/>
    <property type="match status" value="1"/>
</dbReference>
<evidence type="ECO:0000256" key="1">
    <source>
        <dbReference type="SAM" id="MobiDB-lite"/>
    </source>
</evidence>
<feature type="compositionally biased region" description="Acidic residues" evidence="1">
    <location>
        <begin position="33"/>
        <end position="46"/>
    </location>
</feature>
<feature type="region of interest" description="Disordered" evidence="1">
    <location>
        <begin position="86"/>
        <end position="116"/>
    </location>
</feature>
<dbReference type="PANTHER" id="PTHR36058">
    <property type="entry name" value="NUCLEOPHOSMIN"/>
    <property type="match status" value="1"/>
</dbReference>
<sequence>MEKLLKSMEGMPGAPGMKMYSRDDLMNMKNFGGDEDEDEDEDDDDQASFPSKLGKVLRDKESGKSDWKQLIKKGITDTSMTLKKHANRISNHVQKWWKGKKSTTSKKSPKAGKSEL</sequence>
<accession>I3SN37</accession>
<dbReference type="EMBL" id="BT141885">
    <property type="protein sequence ID" value="AFK41679.1"/>
    <property type="molecule type" value="mRNA"/>
</dbReference>
<reference evidence="2" key="1">
    <citation type="submission" date="2012-05" db="EMBL/GenBank/DDBJ databases">
        <authorList>
            <person name="Krishnakumar V."/>
            <person name="Cheung F."/>
            <person name="Xiao Y."/>
            <person name="Chan A."/>
            <person name="Moskal W.A."/>
            <person name="Town C.D."/>
        </authorList>
    </citation>
    <scope>NUCLEOTIDE SEQUENCE</scope>
</reference>
<feature type="region of interest" description="Disordered" evidence="1">
    <location>
        <begin position="1"/>
        <end position="66"/>
    </location>
</feature>
<dbReference type="AlphaFoldDB" id="I3SN37"/>
<proteinExistence type="evidence at transcript level"/>
<protein>
    <submittedName>
        <fullName evidence="2">Uncharacterized protein</fullName>
    </submittedName>
</protein>
<evidence type="ECO:0000313" key="2">
    <source>
        <dbReference type="EMBL" id="AFK41679.1"/>
    </source>
</evidence>
<name>I3SN37_LOTJA</name>
<feature type="compositionally biased region" description="Basic residues" evidence="1">
    <location>
        <begin position="95"/>
        <end position="110"/>
    </location>
</feature>
<organism evidence="2">
    <name type="scientific">Lotus japonicus</name>
    <name type="common">Lotus corniculatus var. japonicus</name>
    <dbReference type="NCBI Taxonomy" id="34305"/>
    <lineage>
        <taxon>Eukaryota</taxon>
        <taxon>Viridiplantae</taxon>
        <taxon>Streptophyta</taxon>
        <taxon>Embryophyta</taxon>
        <taxon>Tracheophyta</taxon>
        <taxon>Spermatophyta</taxon>
        <taxon>Magnoliopsida</taxon>
        <taxon>eudicotyledons</taxon>
        <taxon>Gunneridae</taxon>
        <taxon>Pentapetalae</taxon>
        <taxon>rosids</taxon>
        <taxon>fabids</taxon>
        <taxon>Fabales</taxon>
        <taxon>Fabaceae</taxon>
        <taxon>Papilionoideae</taxon>
        <taxon>50 kb inversion clade</taxon>
        <taxon>NPAAA clade</taxon>
        <taxon>Hologalegina</taxon>
        <taxon>robinioid clade</taxon>
        <taxon>Loteae</taxon>
        <taxon>Lotus</taxon>
    </lineage>
</organism>
<feature type="compositionally biased region" description="Basic and acidic residues" evidence="1">
    <location>
        <begin position="56"/>
        <end position="66"/>
    </location>
</feature>